<accession>A0ABU8BML6</accession>
<feature type="compositionally biased region" description="Low complexity" evidence="1">
    <location>
        <begin position="52"/>
        <end position="73"/>
    </location>
</feature>
<dbReference type="EMBL" id="JAZHRV010000001">
    <property type="protein sequence ID" value="MEH2559801.1"/>
    <property type="molecule type" value="Genomic_DNA"/>
</dbReference>
<organism evidence="2 3">
    <name type="scientific">Bradyrhizobium algeriense</name>
    <dbReference type="NCBI Taxonomy" id="634784"/>
    <lineage>
        <taxon>Bacteria</taxon>
        <taxon>Pseudomonadati</taxon>
        <taxon>Pseudomonadota</taxon>
        <taxon>Alphaproteobacteria</taxon>
        <taxon>Hyphomicrobiales</taxon>
        <taxon>Nitrobacteraceae</taxon>
        <taxon>Bradyrhizobium</taxon>
    </lineage>
</organism>
<proteinExistence type="predicted"/>
<dbReference type="RefSeq" id="WP_334488263.1">
    <property type="nucleotide sequence ID" value="NZ_JAZHRV010000001.1"/>
</dbReference>
<evidence type="ECO:0000313" key="2">
    <source>
        <dbReference type="EMBL" id="MEH2559801.1"/>
    </source>
</evidence>
<evidence type="ECO:0000313" key="3">
    <source>
        <dbReference type="Proteomes" id="UP001364224"/>
    </source>
</evidence>
<comment type="caution">
    <text evidence="2">The sequence shown here is derived from an EMBL/GenBank/DDBJ whole genome shotgun (WGS) entry which is preliminary data.</text>
</comment>
<protein>
    <submittedName>
        <fullName evidence="2">Uncharacterized protein</fullName>
    </submittedName>
</protein>
<name>A0ABU8BML6_9BRAD</name>
<dbReference type="Proteomes" id="UP001364224">
    <property type="component" value="Unassembled WGS sequence"/>
</dbReference>
<feature type="region of interest" description="Disordered" evidence="1">
    <location>
        <begin position="52"/>
        <end position="74"/>
    </location>
</feature>
<gene>
    <name evidence="2" type="ORF">V1286_007330</name>
</gene>
<reference evidence="2 3" key="1">
    <citation type="submission" date="2024-02" db="EMBL/GenBank/DDBJ databases">
        <title>Adaptive strategies in a cosmopolitan and abundant soil bacterium.</title>
        <authorList>
            <person name="Carini P."/>
        </authorList>
    </citation>
    <scope>NUCLEOTIDE SEQUENCE [LARGE SCALE GENOMIC DNA]</scope>
    <source>
        <strain evidence="2 3">AZCC 1608</strain>
    </source>
</reference>
<evidence type="ECO:0000256" key="1">
    <source>
        <dbReference type="SAM" id="MobiDB-lite"/>
    </source>
</evidence>
<sequence length="127" mass="13134">MQNAAGDGVAQVAQAPHDRNDAYRAVVSDLVSLVEHVQNSLRLIEQTIARETSAETLTETSAETSPGSSESSTDIIVLDDVSPRCMKAVAALQACDVNLGIALRSLRESGDSGPCASSPPVLSVIGA</sequence>
<keyword evidence="3" id="KW-1185">Reference proteome</keyword>